<name>B1I5G0_DESAP</name>
<reference evidence="3 4" key="2">
    <citation type="journal article" date="2008" name="Science">
        <title>Environmental genomics reveals a single-species ecosystem deep within Earth.</title>
        <authorList>
            <person name="Chivian D."/>
            <person name="Brodie E.L."/>
            <person name="Alm E.J."/>
            <person name="Culley D.E."/>
            <person name="Dehal P.S."/>
            <person name="Desantis T.Z."/>
            <person name="Gihring T.M."/>
            <person name="Lapidus A."/>
            <person name="Lin L.H."/>
            <person name="Lowry S.R."/>
            <person name="Moser D.P."/>
            <person name="Richardson P.M."/>
            <person name="Southam G."/>
            <person name="Wanger G."/>
            <person name="Pratt L.M."/>
            <person name="Andersen G.L."/>
            <person name="Hazen T.C."/>
            <person name="Brockman F.J."/>
            <person name="Arkin A.P."/>
            <person name="Onstott T.C."/>
        </authorList>
    </citation>
    <scope>NUCLEOTIDE SEQUENCE [LARGE SCALE GENOMIC DNA]</scope>
    <source>
        <strain evidence="3 4">MP104C</strain>
    </source>
</reference>
<keyword evidence="4" id="KW-1185">Reference proteome</keyword>
<dbReference type="SUPFAM" id="SSF56059">
    <property type="entry name" value="Glutathione synthetase ATP-binding domain-like"/>
    <property type="match status" value="1"/>
</dbReference>
<evidence type="ECO:0000313" key="3">
    <source>
        <dbReference type="EMBL" id="ACA60270.1"/>
    </source>
</evidence>
<dbReference type="PROSITE" id="PS50975">
    <property type="entry name" value="ATP_GRASP"/>
    <property type="match status" value="1"/>
</dbReference>
<dbReference type="Proteomes" id="UP000008544">
    <property type="component" value="Chromosome"/>
</dbReference>
<dbReference type="AlphaFoldDB" id="B1I5G0"/>
<keyword evidence="1" id="KW-0067">ATP-binding</keyword>
<evidence type="ECO:0000256" key="1">
    <source>
        <dbReference type="PROSITE-ProRule" id="PRU00409"/>
    </source>
</evidence>
<evidence type="ECO:0000259" key="2">
    <source>
        <dbReference type="PROSITE" id="PS50975"/>
    </source>
</evidence>
<dbReference type="Gene3D" id="3.30.1490.20">
    <property type="entry name" value="ATP-grasp fold, A domain"/>
    <property type="match status" value="1"/>
</dbReference>
<feature type="domain" description="ATP-grasp" evidence="2">
    <location>
        <begin position="83"/>
        <end position="274"/>
    </location>
</feature>
<accession>B1I5G0</accession>
<dbReference type="HOGENOM" id="CLU_052967_0_0_9"/>
<sequence>MGLIKAFQRALSEEGGGQVIAIDASPLSAALYFADKGYIVPPGLDHGFLVVAQRICQRHDVKLIIPTRDEELPFFAKLREMFQNMGVSVMVPEVDVVRVCQDKRLFIEFCQTYGFSVPKTYASTENITRFPVFVKERFGKGSKWAFRVDSIQDLDYLLHRLKEPIIQEYIEAQEYTMDLFADFSGNVLTVVPRERLSVFGGESFIGRTRKNWDIINEAVRLASTLRLIGHNTIQCFWHDGKVKFIEVNPRYGGGASLGFAAGAFTPRLLVRLVMGKEVKPAIGEFEDGYLMLRYTADLFLREQEVNNIDRLH</sequence>
<dbReference type="InterPro" id="IPR011761">
    <property type="entry name" value="ATP-grasp"/>
</dbReference>
<organism evidence="3 4">
    <name type="scientific">Desulforudis audaxviator (strain MP104C)</name>
    <dbReference type="NCBI Taxonomy" id="477974"/>
    <lineage>
        <taxon>Bacteria</taxon>
        <taxon>Bacillati</taxon>
        <taxon>Bacillota</taxon>
        <taxon>Clostridia</taxon>
        <taxon>Thermoanaerobacterales</taxon>
        <taxon>Candidatus Desulforudaceae</taxon>
        <taxon>Candidatus Desulforudis</taxon>
    </lineage>
</organism>
<evidence type="ECO:0000313" key="4">
    <source>
        <dbReference type="Proteomes" id="UP000008544"/>
    </source>
</evidence>
<dbReference type="GO" id="GO:0046872">
    <property type="term" value="F:metal ion binding"/>
    <property type="evidence" value="ECO:0007669"/>
    <property type="project" value="InterPro"/>
</dbReference>
<gene>
    <name evidence="3" type="ordered locus">Daud_1774</name>
</gene>
<dbReference type="eggNOG" id="COG3919">
    <property type="taxonomic scope" value="Bacteria"/>
</dbReference>
<dbReference type="InterPro" id="IPR013815">
    <property type="entry name" value="ATP_grasp_subdomain_1"/>
</dbReference>
<dbReference type="Gene3D" id="3.30.470.20">
    <property type="entry name" value="ATP-grasp fold, B domain"/>
    <property type="match status" value="1"/>
</dbReference>
<dbReference type="Gene3D" id="3.40.50.20">
    <property type="match status" value="1"/>
</dbReference>
<reference evidence="4" key="1">
    <citation type="submission" date="2007-10" db="EMBL/GenBank/DDBJ databases">
        <title>Complete sequence of chromosome of Desulforudis audaxviator MP104C.</title>
        <authorList>
            <person name="Copeland A."/>
            <person name="Lucas S."/>
            <person name="Lapidus A."/>
            <person name="Barry K."/>
            <person name="Glavina del Rio T."/>
            <person name="Dalin E."/>
            <person name="Tice H."/>
            <person name="Bruce D."/>
            <person name="Pitluck S."/>
            <person name="Lowry S.R."/>
            <person name="Larimer F."/>
            <person name="Land M.L."/>
            <person name="Hauser L."/>
            <person name="Kyrpides N."/>
            <person name="Ivanova N.N."/>
            <person name="Richardson P."/>
        </authorList>
    </citation>
    <scope>NUCLEOTIDE SEQUENCE [LARGE SCALE GENOMIC DNA]</scope>
    <source>
        <strain evidence="4">MP104C</strain>
    </source>
</reference>
<keyword evidence="1" id="KW-0547">Nucleotide-binding</keyword>
<dbReference type="STRING" id="477974.Daud_1774"/>
<dbReference type="Pfam" id="PF21360">
    <property type="entry name" value="PylC-like_N"/>
    <property type="match status" value="1"/>
</dbReference>
<proteinExistence type="predicted"/>
<dbReference type="KEGG" id="dau:Daud_1774"/>
<protein>
    <recommendedName>
        <fullName evidence="2">ATP-grasp domain-containing protein</fullName>
    </recommendedName>
</protein>
<dbReference type="EMBL" id="CP000860">
    <property type="protein sequence ID" value="ACA60270.1"/>
    <property type="molecule type" value="Genomic_DNA"/>
</dbReference>
<dbReference type="InterPro" id="IPR048764">
    <property type="entry name" value="PylC_N"/>
</dbReference>
<dbReference type="GO" id="GO:0005524">
    <property type="term" value="F:ATP binding"/>
    <property type="evidence" value="ECO:0007669"/>
    <property type="project" value="UniProtKB-UniRule"/>
</dbReference>
<dbReference type="Pfam" id="PF15632">
    <property type="entry name" value="ATPgrasp_Ter"/>
    <property type="match status" value="1"/>
</dbReference>